<gene>
    <name evidence="2" type="ORF">AVDCRST_MAG67-2877</name>
</gene>
<feature type="compositionally biased region" description="Basic residues" evidence="1">
    <location>
        <begin position="1"/>
        <end position="11"/>
    </location>
</feature>
<feature type="non-terminal residue" evidence="2">
    <location>
        <position position="1"/>
    </location>
</feature>
<reference evidence="2" key="1">
    <citation type="submission" date="2020-02" db="EMBL/GenBank/DDBJ databases">
        <authorList>
            <person name="Meier V. D."/>
        </authorList>
    </citation>
    <scope>NUCLEOTIDE SEQUENCE</scope>
    <source>
        <strain evidence="2">AVDCRST_MAG67</strain>
    </source>
</reference>
<proteinExistence type="predicted"/>
<evidence type="ECO:0000256" key="1">
    <source>
        <dbReference type="SAM" id="MobiDB-lite"/>
    </source>
</evidence>
<organism evidence="2">
    <name type="scientific">uncultured Solirubrobacteraceae bacterium</name>
    <dbReference type="NCBI Taxonomy" id="1162706"/>
    <lineage>
        <taxon>Bacteria</taxon>
        <taxon>Bacillati</taxon>
        <taxon>Actinomycetota</taxon>
        <taxon>Thermoleophilia</taxon>
        <taxon>Solirubrobacterales</taxon>
        <taxon>Solirubrobacteraceae</taxon>
        <taxon>environmental samples</taxon>
    </lineage>
</organism>
<evidence type="ECO:0000313" key="2">
    <source>
        <dbReference type="EMBL" id="CAA9512596.1"/>
    </source>
</evidence>
<protein>
    <submittedName>
        <fullName evidence="2">Uncharacterized protein</fullName>
    </submittedName>
</protein>
<dbReference type="AlphaFoldDB" id="A0A6J4T2Z7"/>
<feature type="region of interest" description="Disordered" evidence="1">
    <location>
        <begin position="1"/>
        <end position="56"/>
    </location>
</feature>
<accession>A0A6J4T2Z7</accession>
<sequence>CPARSSHRRRPLTSPIRNSPRSRSVLLRSAFRHGGSPPPSACHPRRRRPSTSAPGG</sequence>
<name>A0A6J4T2Z7_9ACTN</name>
<feature type="non-terminal residue" evidence="2">
    <location>
        <position position="56"/>
    </location>
</feature>
<dbReference type="EMBL" id="CADCVQ010000119">
    <property type="protein sequence ID" value="CAA9512596.1"/>
    <property type="molecule type" value="Genomic_DNA"/>
</dbReference>